<protein>
    <recommendedName>
        <fullName evidence="3">DUF4261 domain-containing protein</fullName>
    </recommendedName>
</protein>
<sequence length="356" mass="37606">MIEATGFDAAVEVGIAAFCAGAEPPGDDEVWERLTGAGVEPWLAERLLLFLPLAYTRRLLQDVSYQDALVTPGGRVSLSAEPVFVAASARAQQAGRDEIERIAMRSSEFNAINNALHAGSQLSDLVMGEPALARDLPPVGPGDGGVPSPRAAFESFLRGHGVPLGGETSVDAKLFVHPAPAGVVMAQVDFAVSHPALARPWLVESFAGHGTTWRDAIGGAVNKFRLGALHPIAEGLLRPGAAPDQVERERYEHPGGAFELVLGAQINLFTDRSVPSAGPLFDRLLQALRAEPLTRAVHGLRLFVAYHEGRLQTNEVLLDGEQWPGGEAVVADGGAPLPDGRVAVRIFGLLVPTGNT</sequence>
<keyword evidence="2" id="KW-1185">Reference proteome</keyword>
<organism evidence="1 2">
    <name type="scientific">Actinoallomurus oryzae</name>
    <dbReference type="NCBI Taxonomy" id="502180"/>
    <lineage>
        <taxon>Bacteria</taxon>
        <taxon>Bacillati</taxon>
        <taxon>Actinomycetota</taxon>
        <taxon>Actinomycetes</taxon>
        <taxon>Streptosporangiales</taxon>
        <taxon>Thermomonosporaceae</taxon>
        <taxon>Actinoallomurus</taxon>
    </lineage>
</organism>
<reference evidence="2" key="1">
    <citation type="journal article" date="2019" name="Int. J. Syst. Evol. Microbiol.">
        <title>The Global Catalogue of Microorganisms (GCM) 10K type strain sequencing project: providing services to taxonomists for standard genome sequencing and annotation.</title>
        <authorList>
            <consortium name="The Broad Institute Genomics Platform"/>
            <consortium name="The Broad Institute Genome Sequencing Center for Infectious Disease"/>
            <person name="Wu L."/>
            <person name="Ma J."/>
        </authorList>
    </citation>
    <scope>NUCLEOTIDE SEQUENCE [LARGE SCALE GENOMIC DNA]</scope>
    <source>
        <strain evidence="2">JCM 17933</strain>
    </source>
</reference>
<evidence type="ECO:0000313" key="2">
    <source>
        <dbReference type="Proteomes" id="UP001500503"/>
    </source>
</evidence>
<dbReference type="Pfam" id="PF19875">
    <property type="entry name" value="DUF6348"/>
    <property type="match status" value="1"/>
</dbReference>
<gene>
    <name evidence="1" type="ORF">GCM10023191_062670</name>
</gene>
<comment type="caution">
    <text evidence="1">The sequence shown here is derived from an EMBL/GenBank/DDBJ whole genome shotgun (WGS) entry which is preliminary data.</text>
</comment>
<accession>A0ABP8QP73</accession>
<dbReference type="EMBL" id="BAABHF010000038">
    <property type="protein sequence ID" value="GAA4506057.1"/>
    <property type="molecule type" value="Genomic_DNA"/>
</dbReference>
<dbReference type="Proteomes" id="UP001500503">
    <property type="component" value="Unassembled WGS sequence"/>
</dbReference>
<evidence type="ECO:0008006" key="3">
    <source>
        <dbReference type="Google" id="ProtNLM"/>
    </source>
</evidence>
<dbReference type="InterPro" id="IPR045929">
    <property type="entry name" value="DUF6348"/>
</dbReference>
<name>A0ABP8QP73_9ACTN</name>
<evidence type="ECO:0000313" key="1">
    <source>
        <dbReference type="EMBL" id="GAA4506057.1"/>
    </source>
</evidence>
<dbReference type="RefSeq" id="WP_345469939.1">
    <property type="nucleotide sequence ID" value="NZ_BAABHF010000038.1"/>
</dbReference>
<proteinExistence type="predicted"/>